<organism evidence="3 4">
    <name type="scientific">Streptomyces hygroscopicus</name>
    <dbReference type="NCBI Taxonomy" id="1912"/>
    <lineage>
        <taxon>Bacteria</taxon>
        <taxon>Bacillati</taxon>
        <taxon>Actinomycetota</taxon>
        <taxon>Actinomycetes</taxon>
        <taxon>Kitasatosporales</taxon>
        <taxon>Streptomycetaceae</taxon>
        <taxon>Streptomyces</taxon>
        <taxon>Streptomyces violaceusniger group</taxon>
    </lineage>
</organism>
<evidence type="ECO:0000313" key="3">
    <source>
        <dbReference type="EMBL" id="GHJ27704.1"/>
    </source>
</evidence>
<keyword evidence="2" id="KW-0812">Transmembrane</keyword>
<feature type="transmembrane region" description="Helical" evidence="2">
    <location>
        <begin position="20"/>
        <end position="43"/>
    </location>
</feature>
<accession>A0ABQ3TWJ1</accession>
<reference evidence="3" key="1">
    <citation type="submission" date="2024-05" db="EMBL/GenBank/DDBJ databases">
        <title>Whole genome shotgun sequence of Streptomyces hygroscopicus NBRC 113678.</title>
        <authorList>
            <person name="Komaki H."/>
            <person name="Tamura T."/>
        </authorList>
    </citation>
    <scope>NUCLEOTIDE SEQUENCE</scope>
    <source>
        <strain evidence="3">N11-34</strain>
    </source>
</reference>
<feature type="compositionally biased region" description="Low complexity" evidence="1">
    <location>
        <begin position="153"/>
        <end position="189"/>
    </location>
</feature>
<feature type="transmembrane region" description="Helical" evidence="2">
    <location>
        <begin position="85"/>
        <end position="105"/>
    </location>
</feature>
<feature type="region of interest" description="Disordered" evidence="1">
    <location>
        <begin position="130"/>
        <end position="216"/>
    </location>
</feature>
<protein>
    <recommendedName>
        <fullName evidence="5">Integral membrane protein</fullName>
    </recommendedName>
</protein>
<dbReference type="RefSeq" id="WP_236256701.1">
    <property type="nucleotide sequence ID" value="NZ_BNEK01000003.1"/>
</dbReference>
<name>A0ABQ3TWJ1_STRHY</name>
<feature type="transmembrane region" description="Helical" evidence="2">
    <location>
        <begin position="55"/>
        <end position="73"/>
    </location>
</feature>
<proteinExistence type="predicted"/>
<comment type="caution">
    <text evidence="3">The sequence shown here is derived from an EMBL/GenBank/DDBJ whole genome shotgun (WGS) entry which is preliminary data.</text>
</comment>
<evidence type="ECO:0000256" key="2">
    <source>
        <dbReference type="SAM" id="Phobius"/>
    </source>
</evidence>
<feature type="compositionally biased region" description="Basic and acidic residues" evidence="1">
    <location>
        <begin position="191"/>
        <end position="216"/>
    </location>
</feature>
<evidence type="ECO:0000313" key="4">
    <source>
        <dbReference type="Proteomes" id="UP001054854"/>
    </source>
</evidence>
<evidence type="ECO:0008006" key="5">
    <source>
        <dbReference type="Google" id="ProtNLM"/>
    </source>
</evidence>
<dbReference type="EMBL" id="BNEK01000003">
    <property type="protein sequence ID" value="GHJ27704.1"/>
    <property type="molecule type" value="Genomic_DNA"/>
</dbReference>
<dbReference type="Proteomes" id="UP001054854">
    <property type="component" value="Unassembled WGS sequence"/>
</dbReference>
<sequence>MHGPLPAPPQPRPATTALVVVLRVVLVTVTLLSLGILSWTAMLRIAILRRRPLDWALFWGSCALVMAALVQLGTGPDDDPGMLGYLSLTVLLSLAVGVTTHYLIADIRHHRAARRPVAVPLPPPPPFPSPGYAAPVPPPYGFVPQQPQPPAYPQLHQPRLPHQPQHPQQPQQLQQPQPLQSQQPLQPQQPHRPERIDRVRAELDELSDYLRKEQGR</sequence>
<keyword evidence="2" id="KW-0472">Membrane</keyword>
<keyword evidence="2" id="KW-1133">Transmembrane helix</keyword>
<feature type="compositionally biased region" description="Pro residues" evidence="1">
    <location>
        <begin position="130"/>
        <end position="152"/>
    </location>
</feature>
<gene>
    <name evidence="3" type="ORF">TPA0910_21370</name>
</gene>
<keyword evidence="4" id="KW-1185">Reference proteome</keyword>
<evidence type="ECO:0000256" key="1">
    <source>
        <dbReference type="SAM" id="MobiDB-lite"/>
    </source>
</evidence>